<evidence type="ECO:0000313" key="2">
    <source>
        <dbReference type="Proteomes" id="UP000278475"/>
    </source>
</evidence>
<proteinExistence type="predicted"/>
<evidence type="ECO:0000313" key="1">
    <source>
        <dbReference type="EMBL" id="RLE50712.1"/>
    </source>
</evidence>
<feature type="non-terminal residue" evidence="1">
    <location>
        <position position="40"/>
    </location>
</feature>
<dbReference type="Proteomes" id="UP000278475">
    <property type="component" value="Unassembled WGS sequence"/>
</dbReference>
<dbReference type="SUPFAM" id="SSF103025">
    <property type="entry name" value="Folate-binding domain"/>
    <property type="match status" value="1"/>
</dbReference>
<accession>A0A497EUK6</accession>
<organism evidence="1 2">
    <name type="scientific">Thermoproteota archaeon</name>
    <dbReference type="NCBI Taxonomy" id="2056631"/>
    <lineage>
        <taxon>Archaea</taxon>
        <taxon>Thermoproteota</taxon>
    </lineage>
</organism>
<comment type="caution">
    <text evidence="1">The sequence shown here is derived from an EMBL/GenBank/DDBJ whole genome shotgun (WGS) entry which is preliminary data.</text>
</comment>
<protein>
    <submittedName>
        <fullName evidence="1">Glycine cleavage system protein T</fullName>
    </submittedName>
</protein>
<dbReference type="InterPro" id="IPR027266">
    <property type="entry name" value="TrmE/GcvT-like"/>
</dbReference>
<gene>
    <name evidence="1" type="ORF">DRJ31_00005</name>
</gene>
<reference evidence="1 2" key="1">
    <citation type="submission" date="2018-06" db="EMBL/GenBank/DDBJ databases">
        <title>Extensive metabolic versatility and redundancy in microbially diverse, dynamic hydrothermal sediments.</title>
        <authorList>
            <person name="Dombrowski N."/>
            <person name="Teske A."/>
            <person name="Baker B.J."/>
        </authorList>
    </citation>
    <scope>NUCLEOTIDE SEQUENCE [LARGE SCALE GENOMIC DNA]</scope>
    <source>
        <strain evidence="1">B66_G16</strain>
    </source>
</reference>
<sequence length="40" mass="4439">MATPTHLLKLYKAMGAHVAEYAGWLTPLWFEGVVSEHLAV</sequence>
<dbReference type="EMBL" id="QMQV01000001">
    <property type="protein sequence ID" value="RLE50712.1"/>
    <property type="molecule type" value="Genomic_DNA"/>
</dbReference>
<dbReference type="AlphaFoldDB" id="A0A497EUK6"/>
<dbReference type="Gene3D" id="3.30.1360.120">
    <property type="entry name" value="Probable tRNA modification gtpase trme, domain 1"/>
    <property type="match status" value="1"/>
</dbReference>
<name>A0A497EUK6_9CREN</name>